<dbReference type="PANTHER" id="PTHR45632">
    <property type="entry name" value="LD33804P"/>
    <property type="match status" value="1"/>
</dbReference>
<organism evidence="4 5">
    <name type="scientific">Flavobacterium arcticum</name>
    <dbReference type="NCBI Taxonomy" id="1784713"/>
    <lineage>
        <taxon>Bacteria</taxon>
        <taxon>Pseudomonadati</taxon>
        <taxon>Bacteroidota</taxon>
        <taxon>Flavobacteriia</taxon>
        <taxon>Flavobacteriales</taxon>
        <taxon>Flavobacteriaceae</taxon>
        <taxon>Flavobacterium</taxon>
    </lineage>
</organism>
<keyword evidence="3" id="KW-0732">Signal</keyword>
<keyword evidence="2" id="KW-0677">Repeat</keyword>
<keyword evidence="5" id="KW-1185">Reference proteome</keyword>
<sequence length="328" mass="36605">MKKHFLKRNNTLFFGLALCTAFVTSCSSDDSSKLGNWITGTVFDGAPRSSAVSFMIGDYGYAGTGYDGDYYLNDFWQYDINGGYWVQKADFPGEGRSSAVGFSVNNAGYIGTGYNGTDELGDFYEYNPSDNSWEQIADFGGTTRRAAVGFGSATSGYVGSGFDGDNDKKDFWKYNPSTDTWEEMFGFGGNKRREGVTFTIGTNVYFGTGSSNGLNVDDFWVFDTNTETWTKLKDLDDDDNYTVERSNAVGFSIGSYGYIAGGDANSVWEYDPANDDWDEKTNFEGTPRQDGAAFNTDSRAFIFLGKYGNYYFDDMYEFRPFEEYDDED</sequence>
<dbReference type="PROSITE" id="PS51257">
    <property type="entry name" value="PROKAR_LIPOPROTEIN"/>
    <property type="match status" value="1"/>
</dbReference>
<name>A0A345H9Q1_9FLAO</name>
<evidence type="ECO:0000313" key="4">
    <source>
        <dbReference type="EMBL" id="AXG73311.1"/>
    </source>
</evidence>
<dbReference type="EMBL" id="CP031188">
    <property type="protein sequence ID" value="AXG73311.1"/>
    <property type="molecule type" value="Genomic_DNA"/>
</dbReference>
<dbReference type="KEGG" id="fat:DVK85_03325"/>
<dbReference type="RefSeq" id="WP_114677072.1">
    <property type="nucleotide sequence ID" value="NZ_CP031188.1"/>
</dbReference>
<dbReference type="AlphaFoldDB" id="A0A345H9Q1"/>
<dbReference type="PANTHER" id="PTHR45632:SF3">
    <property type="entry name" value="KELCH-LIKE PROTEIN 32"/>
    <property type="match status" value="1"/>
</dbReference>
<feature type="chain" id="PRO_5016667541" evidence="3">
    <location>
        <begin position="26"/>
        <end position="328"/>
    </location>
</feature>
<evidence type="ECO:0000256" key="3">
    <source>
        <dbReference type="SAM" id="SignalP"/>
    </source>
</evidence>
<dbReference type="InterPro" id="IPR015915">
    <property type="entry name" value="Kelch-typ_b-propeller"/>
</dbReference>
<evidence type="ECO:0000256" key="2">
    <source>
        <dbReference type="ARBA" id="ARBA00022737"/>
    </source>
</evidence>
<dbReference type="Proteomes" id="UP000253951">
    <property type="component" value="Chromosome"/>
</dbReference>
<feature type="signal peptide" evidence="3">
    <location>
        <begin position="1"/>
        <end position="25"/>
    </location>
</feature>
<proteinExistence type="predicted"/>
<accession>A0A345H9Q1</accession>
<gene>
    <name evidence="4" type="ORF">DVK85_03325</name>
</gene>
<dbReference type="OrthoDB" id="103335at2"/>
<evidence type="ECO:0000313" key="5">
    <source>
        <dbReference type="Proteomes" id="UP000253951"/>
    </source>
</evidence>
<keyword evidence="1" id="KW-0880">Kelch repeat</keyword>
<dbReference type="Gene3D" id="2.120.10.80">
    <property type="entry name" value="Kelch-type beta propeller"/>
    <property type="match status" value="2"/>
</dbReference>
<evidence type="ECO:0000256" key="1">
    <source>
        <dbReference type="ARBA" id="ARBA00022441"/>
    </source>
</evidence>
<dbReference type="SUPFAM" id="SSF50965">
    <property type="entry name" value="Galactose oxidase, central domain"/>
    <property type="match status" value="1"/>
</dbReference>
<dbReference type="InterPro" id="IPR011043">
    <property type="entry name" value="Gal_Oxase/kelch_b-propeller"/>
</dbReference>
<protein>
    <submittedName>
        <fullName evidence="4">Galactose oxidase</fullName>
    </submittedName>
</protein>
<reference evidence="4 5" key="1">
    <citation type="submission" date="2018-07" db="EMBL/GenBank/DDBJ databases">
        <title>Complete genome sequence of Flavobacterium arcticum type strain SM1502T.</title>
        <authorList>
            <person name="Li Y."/>
            <person name="Li D.-D."/>
        </authorList>
    </citation>
    <scope>NUCLEOTIDE SEQUENCE [LARGE SCALE GENOMIC DNA]</scope>
    <source>
        <strain evidence="4 5">SM1502</strain>
    </source>
</reference>